<keyword evidence="2" id="KW-1185">Reference proteome</keyword>
<evidence type="ECO:0000313" key="2">
    <source>
        <dbReference type="Proteomes" id="UP000798662"/>
    </source>
</evidence>
<dbReference type="Proteomes" id="UP000798662">
    <property type="component" value="Chromosome 1"/>
</dbReference>
<evidence type="ECO:0000313" key="1">
    <source>
        <dbReference type="EMBL" id="KAK1861087.1"/>
    </source>
</evidence>
<proteinExistence type="predicted"/>
<organism evidence="1 2">
    <name type="scientific">Pyropia yezoensis</name>
    <name type="common">Susabi-nori</name>
    <name type="synonym">Porphyra yezoensis</name>
    <dbReference type="NCBI Taxonomy" id="2788"/>
    <lineage>
        <taxon>Eukaryota</taxon>
        <taxon>Rhodophyta</taxon>
        <taxon>Bangiophyceae</taxon>
        <taxon>Bangiales</taxon>
        <taxon>Bangiaceae</taxon>
        <taxon>Pyropia</taxon>
    </lineage>
</organism>
<reference evidence="1" key="1">
    <citation type="submission" date="2019-11" db="EMBL/GenBank/DDBJ databases">
        <title>Nori genome reveals adaptations in red seaweeds to the harsh intertidal environment.</title>
        <authorList>
            <person name="Wang D."/>
            <person name="Mao Y."/>
        </authorList>
    </citation>
    <scope>NUCLEOTIDE SEQUENCE</scope>
    <source>
        <tissue evidence="1">Gametophyte</tissue>
    </source>
</reference>
<accession>A0ACC3BU96</accession>
<name>A0ACC3BU96_PYRYE</name>
<sequence length="1350" mass="142143">MGDGEMDPGGVPPADIVVPLSDGEDAAPVTQAASATVAATPVGAPLSPLDKLKAKLRGGSATGADGSSSSGNDSASGSKKEAEEKLEPVGIFELFRFATPFEKGLMAVGSVCAVGHGSLLPLFTIFFGDIITVGGTPDAVADPAVVTDKINNICIKFMILACVAFVLAFFQVFCWMVAAQRQGSRIRGLYVQSLFRQEMGWYDTHDSGELTARVASDVDVMQRGMGDKVPYFMQYMATFVTGVTLALVTGWKMTLVVLGAVPALVLSGAIFAKTLSEATMQGQAAYSKAGGIAEEVLGLIRTVAAFGSEDQEARRYDDQLEVAARDAKKRAHVSGMGMGVTFFIILCTYALAFWFGNRQVRNGSMDSGDVLTVFFSVLIGAMGIGQGMPAINAFNTARGSAPRIFAVIDRVSAIDPLDDDAGEVLEVVQGNLALEAVDFTYPTRQGETILNKMAVSVQRGQTLALVGPSGCGKSTAIQLIERLYDPLNGSVRLDGVDMRSLNVRWLRAQIGFVAQMPTLFAATIRDNIALGAGVDVSVDPVTGKRVMSPRAVTEAEIIEAAQTANAHDFICRLPEGYDTMLGARGALLSGGQKQRVAIARALVRKPAVLLLDESTSALDSASERVVQVALQRASRGRTTVVIAHRLSTIQDADAIAVVNAGQVVELGTHSELMRLAEGRYRTLVEMQNVTDETEEQRHARKAARVAASEKANRGADDAVAGSMADEPSTLATSTMMEKSTLVDPSLGGESSSESESKDKTAEVDDGVIMRAIRTNRSEWLYILLGSVGAFCAGAAWPVMAVVFSKVLVLLGDPSDEANASVRNYALAFVALGGIMALANYAQLAFLGISGERMTKKLRAASFRAMLSQEMAYFDDKKNSVGALATRLATEATLVKGLTGDAAGSIIMMLGAVGVGIVIGLVSCWRVALIVLAIMPGVALGGYLEVRQMTADDSKSRAFFAQAGQIASEAVDNVRTVTSLGVQKHFLAKYMKELEGPVRKGQRAAVVAGVGFGVAEFCLFAVWALAFWSGNLFAVNGQCSFSGVLEALTAILFGMMMIGQAAASAPDVSSSLVAATQIFRLLDRQSAIDPLGNGGEQRSSVEGAVALRDVEFNYPSRPDVPVLRGLSAAVAPGKTLALVGESGSGKSTVVSLLERFYDISGGSLTLDGTEAAAYNVANLRSHLAIVSQEPDLFSMSVRDNIAYGFTNTEGTVVTDAQVEAAARLANAHDFITALPDGYASDVGERGGRLSGGQRQRVAIARALVRAPKVLLLDESTAALDSISEKAVQEALDRAASSRTTVVIAHRLSSIQSADAIAVVAAGAVVEVGTHAELMERRGAYALLVQNQTMDH</sequence>
<dbReference type="EMBL" id="CM020618">
    <property type="protein sequence ID" value="KAK1861087.1"/>
    <property type="molecule type" value="Genomic_DNA"/>
</dbReference>
<gene>
    <name evidence="1" type="ORF">I4F81_003671</name>
</gene>
<protein>
    <submittedName>
        <fullName evidence="1">Uncharacterized protein</fullName>
    </submittedName>
</protein>
<comment type="caution">
    <text evidence="1">The sequence shown here is derived from an EMBL/GenBank/DDBJ whole genome shotgun (WGS) entry which is preliminary data.</text>
</comment>